<feature type="transmembrane region" description="Helical" evidence="8">
    <location>
        <begin position="289"/>
        <end position="311"/>
    </location>
</feature>
<evidence type="ECO:0000256" key="3">
    <source>
        <dbReference type="ARBA" id="ARBA00022448"/>
    </source>
</evidence>
<keyword evidence="7 8" id="KW-0924">Ammonia transport</keyword>
<evidence type="ECO:0000256" key="6">
    <source>
        <dbReference type="ARBA" id="ARBA00023136"/>
    </source>
</evidence>
<dbReference type="PANTHER" id="PTHR11730">
    <property type="entry name" value="AMMONIUM TRANSPORTER"/>
    <property type="match status" value="1"/>
</dbReference>
<keyword evidence="3 8" id="KW-0813">Transport</keyword>
<dbReference type="GO" id="GO:0005886">
    <property type="term" value="C:plasma membrane"/>
    <property type="evidence" value="ECO:0007669"/>
    <property type="project" value="UniProtKB-SubCell"/>
</dbReference>
<feature type="transmembrane region" description="Helical" evidence="8">
    <location>
        <begin position="346"/>
        <end position="367"/>
    </location>
</feature>
<dbReference type="GO" id="GO:0097272">
    <property type="term" value="P:ammonium homeostasis"/>
    <property type="evidence" value="ECO:0007669"/>
    <property type="project" value="TreeGrafter"/>
</dbReference>
<comment type="similarity">
    <text evidence="2 8">Belongs to the ammonia transporter channel (TC 1.A.11.2) family.</text>
</comment>
<sequence length="519" mass="56676">MSENENYATCIAQFLESGEVDTVSAFECFAAESRVEADATEKKTKVLFFVYCSSLVFLMQAGFAMICSGCVRKKNVQNTILKNFLDVCGSSIAFFFVGYAFAFGGGEEGKTTFIGNTNFLLTQMDFNGYGIDYAHWTFHFAFAATAATIVAGTLAERCQMNAYLFYSMMLTGFVYPVIVHNVWSSNGYLSASNANPLFGIGMIDFAGSGVVHVTGGITALIATKLLGPRKGRFFDDRGNKLERPKSFPGHSKSLQMLGTLILWFGWFGFNAGSAVKKEEPLEPVIIAKAVVNTTLAGACSGIVALVINLYLTERKTGEPVYKLSSAMNGCLAGLAAITGSCGIVEPWAALVIGVIAGCLFLFTSYLLERKCLDDAVDAIPVHLAGGAWGVIATGLFASPRALETYFHTEVDHVGWFYSWGRGSGDFTLMGCQLVGLICILIWVSGIMFPFFFVLNYLGLLRSDGLEEIVGLDVSYHGYSTQNTSDEDLSRETLRQYVQKYRKVPADEEENDNENTDRFE</sequence>
<evidence type="ECO:0000313" key="11">
    <source>
        <dbReference type="Proteomes" id="UP001054902"/>
    </source>
</evidence>
<proteinExistence type="inferred from homology"/>
<protein>
    <recommendedName>
        <fullName evidence="8">Ammonium transporter</fullName>
    </recommendedName>
</protein>
<dbReference type="SUPFAM" id="SSF111352">
    <property type="entry name" value="Ammonium transporter"/>
    <property type="match status" value="1"/>
</dbReference>
<evidence type="ECO:0000256" key="7">
    <source>
        <dbReference type="ARBA" id="ARBA00023177"/>
    </source>
</evidence>
<dbReference type="InterPro" id="IPR029020">
    <property type="entry name" value="Ammonium/urea_transptr"/>
</dbReference>
<dbReference type="PANTHER" id="PTHR11730:SF6">
    <property type="entry name" value="AMMONIUM TRANSPORTER"/>
    <property type="match status" value="1"/>
</dbReference>
<evidence type="ECO:0000256" key="2">
    <source>
        <dbReference type="ARBA" id="ARBA00005887"/>
    </source>
</evidence>
<evidence type="ECO:0000256" key="4">
    <source>
        <dbReference type="ARBA" id="ARBA00022692"/>
    </source>
</evidence>
<name>A0AAD3CZA9_9STRA</name>
<comment type="caution">
    <text evidence="10">The sequence shown here is derived from an EMBL/GenBank/DDBJ whole genome shotgun (WGS) entry which is preliminary data.</text>
</comment>
<dbReference type="Pfam" id="PF00909">
    <property type="entry name" value="Ammonium_transp"/>
    <property type="match status" value="1"/>
</dbReference>
<dbReference type="NCBIfam" id="TIGR00836">
    <property type="entry name" value="amt"/>
    <property type="match status" value="1"/>
</dbReference>
<feature type="transmembrane region" description="Helical" evidence="8">
    <location>
        <begin position="133"/>
        <end position="155"/>
    </location>
</feature>
<evidence type="ECO:0000313" key="10">
    <source>
        <dbReference type="EMBL" id="GFH53931.1"/>
    </source>
</evidence>
<keyword evidence="5 8" id="KW-1133">Transmembrane helix</keyword>
<dbReference type="Proteomes" id="UP001054902">
    <property type="component" value="Unassembled WGS sequence"/>
</dbReference>
<dbReference type="AlphaFoldDB" id="A0AAD3CZA9"/>
<evidence type="ECO:0000256" key="8">
    <source>
        <dbReference type="RuleBase" id="RU362002"/>
    </source>
</evidence>
<feature type="domain" description="Ammonium transporter AmtB-like" evidence="9">
    <location>
        <begin position="48"/>
        <end position="478"/>
    </location>
</feature>
<dbReference type="InterPro" id="IPR024041">
    <property type="entry name" value="NH4_transpt_AmtB-like_dom"/>
</dbReference>
<evidence type="ECO:0000259" key="9">
    <source>
        <dbReference type="Pfam" id="PF00909"/>
    </source>
</evidence>
<gene>
    <name evidence="10" type="ORF">CTEN210_10407</name>
</gene>
<reference evidence="10 11" key="1">
    <citation type="journal article" date="2021" name="Sci. Rep.">
        <title>The genome of the diatom Chaetoceros tenuissimus carries an ancient integrated fragment of an extant virus.</title>
        <authorList>
            <person name="Hongo Y."/>
            <person name="Kimura K."/>
            <person name="Takaki Y."/>
            <person name="Yoshida Y."/>
            <person name="Baba S."/>
            <person name="Kobayashi G."/>
            <person name="Nagasaki K."/>
            <person name="Hano T."/>
            <person name="Tomaru Y."/>
        </authorList>
    </citation>
    <scope>NUCLEOTIDE SEQUENCE [LARGE SCALE GENOMIC DNA]</scope>
    <source>
        <strain evidence="10 11">NIES-3715</strain>
    </source>
</reference>
<feature type="transmembrane region" description="Helical" evidence="8">
    <location>
        <begin position="253"/>
        <end position="269"/>
    </location>
</feature>
<feature type="transmembrane region" description="Helical" evidence="8">
    <location>
        <begin position="323"/>
        <end position="340"/>
    </location>
</feature>
<evidence type="ECO:0000256" key="1">
    <source>
        <dbReference type="ARBA" id="ARBA00004141"/>
    </source>
</evidence>
<dbReference type="Gene3D" id="1.10.3430.10">
    <property type="entry name" value="Ammonium transporter AmtB like domains"/>
    <property type="match status" value="1"/>
</dbReference>
<feature type="transmembrane region" description="Helical" evidence="8">
    <location>
        <begin position="162"/>
        <end position="178"/>
    </location>
</feature>
<keyword evidence="6 8" id="KW-0472">Membrane</keyword>
<organism evidence="10 11">
    <name type="scientific">Chaetoceros tenuissimus</name>
    <dbReference type="NCBI Taxonomy" id="426638"/>
    <lineage>
        <taxon>Eukaryota</taxon>
        <taxon>Sar</taxon>
        <taxon>Stramenopiles</taxon>
        <taxon>Ochrophyta</taxon>
        <taxon>Bacillariophyta</taxon>
        <taxon>Coscinodiscophyceae</taxon>
        <taxon>Chaetocerotophycidae</taxon>
        <taxon>Chaetocerotales</taxon>
        <taxon>Chaetocerotaceae</taxon>
        <taxon>Chaetoceros</taxon>
    </lineage>
</organism>
<feature type="transmembrane region" description="Helical" evidence="8">
    <location>
        <begin position="48"/>
        <end position="71"/>
    </location>
</feature>
<keyword evidence="4 8" id="KW-0812">Transmembrane</keyword>
<evidence type="ECO:0000256" key="5">
    <source>
        <dbReference type="ARBA" id="ARBA00022989"/>
    </source>
</evidence>
<keyword evidence="11" id="KW-1185">Reference proteome</keyword>
<feature type="transmembrane region" description="Helical" evidence="8">
    <location>
        <begin position="198"/>
        <end position="222"/>
    </location>
</feature>
<feature type="transmembrane region" description="Helical" evidence="8">
    <location>
        <begin position="379"/>
        <end position="397"/>
    </location>
</feature>
<dbReference type="EMBL" id="BLLK01000047">
    <property type="protein sequence ID" value="GFH53931.1"/>
    <property type="molecule type" value="Genomic_DNA"/>
</dbReference>
<dbReference type="GO" id="GO:0008519">
    <property type="term" value="F:ammonium channel activity"/>
    <property type="evidence" value="ECO:0007669"/>
    <property type="project" value="InterPro"/>
</dbReference>
<dbReference type="InterPro" id="IPR001905">
    <property type="entry name" value="Ammonium_transpt"/>
</dbReference>
<accession>A0AAD3CZA9</accession>
<feature type="transmembrane region" description="Helical" evidence="8">
    <location>
        <begin position="83"/>
        <end position="102"/>
    </location>
</feature>
<dbReference type="FunFam" id="1.10.3430.10:FF:000016">
    <property type="entry name" value="Ammonium transporter"/>
    <property type="match status" value="1"/>
</dbReference>
<feature type="transmembrane region" description="Helical" evidence="8">
    <location>
        <begin position="433"/>
        <end position="457"/>
    </location>
</feature>
<comment type="subcellular location">
    <subcellularLocation>
        <location evidence="8">Cell membrane</location>
        <topology evidence="8">Multi-pass membrane protein</topology>
    </subcellularLocation>
    <subcellularLocation>
        <location evidence="1">Membrane</location>
        <topology evidence="1">Multi-pass membrane protein</topology>
    </subcellularLocation>
</comment>